<accession>A0A6C0BGJ5</accession>
<reference evidence="1" key="1">
    <citation type="journal article" date="2020" name="Nature">
        <title>Giant virus diversity and host interactions through global metagenomics.</title>
        <authorList>
            <person name="Schulz F."/>
            <person name="Roux S."/>
            <person name="Paez-Espino D."/>
            <person name="Jungbluth S."/>
            <person name="Walsh D.A."/>
            <person name="Denef V.J."/>
            <person name="McMahon K.D."/>
            <person name="Konstantinidis K.T."/>
            <person name="Eloe-Fadrosh E.A."/>
            <person name="Kyrpides N.C."/>
            <person name="Woyke T."/>
        </authorList>
    </citation>
    <scope>NUCLEOTIDE SEQUENCE</scope>
    <source>
        <strain evidence="1">GVMAG-M-3300013004-44</strain>
    </source>
</reference>
<evidence type="ECO:0000313" key="1">
    <source>
        <dbReference type="EMBL" id="QHS91210.1"/>
    </source>
</evidence>
<proteinExistence type="predicted"/>
<protein>
    <submittedName>
        <fullName evidence="1">Uncharacterized protein</fullName>
    </submittedName>
</protein>
<dbReference type="EMBL" id="MN739156">
    <property type="protein sequence ID" value="QHS91210.1"/>
    <property type="molecule type" value="Genomic_DNA"/>
</dbReference>
<dbReference type="AlphaFoldDB" id="A0A6C0BGJ5"/>
<name>A0A6C0BGJ5_9ZZZZ</name>
<organism evidence="1">
    <name type="scientific">viral metagenome</name>
    <dbReference type="NCBI Taxonomy" id="1070528"/>
    <lineage>
        <taxon>unclassified sequences</taxon>
        <taxon>metagenomes</taxon>
        <taxon>organismal metagenomes</taxon>
    </lineage>
</organism>
<sequence>MKIVINSHSKSNIALQHLLESLKENDINYCDVIVVIGGYYHLNNYEITKDENITYIRANHNSIDFTGLITLLELYNNTDEYYVYLHDTCKIGKNFYNKIKSIDLTNVSSIKIHKNYSMNIGVYSQKIINEFKEFLLSKKNTDENKCMQYKSVNYNEDYIFNNDANNKLLDNYDGSKYTGPIDYYNTGTMRRVEHYPNLDLYKMKANWSQGTWTLNN</sequence>